<name>C7J1R1_ORYSJ</name>
<gene>
    <name evidence="3" type="ordered locus">Os04g0498400</name>
</gene>
<organism evidence="3 4">
    <name type="scientific">Oryza sativa subsp. japonica</name>
    <name type="common">Rice</name>
    <dbReference type="NCBI Taxonomy" id="39947"/>
    <lineage>
        <taxon>Eukaryota</taxon>
        <taxon>Viridiplantae</taxon>
        <taxon>Streptophyta</taxon>
        <taxon>Embryophyta</taxon>
        <taxon>Tracheophyta</taxon>
        <taxon>Spermatophyta</taxon>
        <taxon>Magnoliopsida</taxon>
        <taxon>Liliopsida</taxon>
        <taxon>Poales</taxon>
        <taxon>Poaceae</taxon>
        <taxon>BOP clade</taxon>
        <taxon>Oryzoideae</taxon>
        <taxon>Oryzeae</taxon>
        <taxon>Oryzinae</taxon>
        <taxon>Oryza</taxon>
        <taxon>Oryza sativa</taxon>
    </lineage>
</organism>
<evidence type="ECO:0000313" key="3">
    <source>
        <dbReference type="EMBL" id="BAH92727.1"/>
    </source>
</evidence>
<feature type="chain" id="PRO_5002978725" evidence="2">
    <location>
        <begin position="18"/>
        <end position="94"/>
    </location>
</feature>
<dbReference type="AlphaFoldDB" id="C7J1R1"/>
<sequence length="94" mass="10113">LLILFAASIALIHQTERAAAPPLHQSPSAPPVPLPRRPSTGAPKSPRRPPPLPSTLVIKVRRRQTTRPLALHCPSPVPSLSPAGHLADPRRDSR</sequence>
<feature type="non-terminal residue" evidence="3">
    <location>
        <position position="1"/>
    </location>
</feature>
<evidence type="ECO:0000313" key="4">
    <source>
        <dbReference type="Proteomes" id="UP000000763"/>
    </source>
</evidence>
<dbReference type="EMBL" id="AP008210">
    <property type="protein sequence ID" value="BAH92727.1"/>
    <property type="molecule type" value="Genomic_DNA"/>
</dbReference>
<protein>
    <submittedName>
        <fullName evidence="3">Os04g0498400 protein</fullName>
    </submittedName>
</protein>
<dbReference type="KEGG" id="dosa:Os04g0498400"/>
<reference evidence="3 4" key="1">
    <citation type="journal article" date="2005" name="Nature">
        <title>The map-based sequence of the rice genome.</title>
        <authorList>
            <consortium name="International rice genome sequencing project (IRGSP)"/>
            <person name="Matsumoto T."/>
            <person name="Wu J."/>
            <person name="Kanamori H."/>
            <person name="Katayose Y."/>
            <person name="Fujisawa M."/>
            <person name="Namiki N."/>
            <person name="Mizuno H."/>
            <person name="Yamamoto K."/>
            <person name="Antonio B.A."/>
            <person name="Baba T."/>
            <person name="Sakata K."/>
            <person name="Nagamura Y."/>
            <person name="Aoki H."/>
            <person name="Arikawa K."/>
            <person name="Arita K."/>
            <person name="Bito T."/>
            <person name="Chiden Y."/>
            <person name="Fujitsuka N."/>
            <person name="Fukunaka R."/>
            <person name="Hamada M."/>
            <person name="Harada C."/>
            <person name="Hayashi A."/>
            <person name="Hijishita S."/>
            <person name="Honda M."/>
            <person name="Hosokawa S."/>
            <person name="Ichikawa Y."/>
            <person name="Idonuma A."/>
            <person name="Iijima M."/>
            <person name="Ikeda M."/>
            <person name="Ikeno M."/>
            <person name="Ito K."/>
            <person name="Ito S."/>
            <person name="Ito T."/>
            <person name="Ito Y."/>
            <person name="Ito Y."/>
            <person name="Iwabuchi A."/>
            <person name="Kamiya K."/>
            <person name="Karasawa W."/>
            <person name="Kurita K."/>
            <person name="Katagiri S."/>
            <person name="Kikuta A."/>
            <person name="Kobayashi H."/>
            <person name="Kobayashi N."/>
            <person name="Machita K."/>
            <person name="Maehara T."/>
            <person name="Masukawa M."/>
            <person name="Mizubayashi T."/>
            <person name="Mukai Y."/>
            <person name="Nagasaki H."/>
            <person name="Nagata Y."/>
            <person name="Naito S."/>
            <person name="Nakashima M."/>
            <person name="Nakama Y."/>
            <person name="Nakamichi Y."/>
            <person name="Nakamura M."/>
            <person name="Meguro A."/>
            <person name="Negishi M."/>
            <person name="Ohta I."/>
            <person name="Ohta T."/>
            <person name="Okamoto M."/>
            <person name="Ono N."/>
            <person name="Saji S."/>
            <person name="Sakaguchi M."/>
            <person name="Sakai K."/>
            <person name="Shibata M."/>
            <person name="Shimokawa T."/>
            <person name="Song J."/>
            <person name="Takazaki Y."/>
            <person name="Terasawa K."/>
            <person name="Tsugane M."/>
            <person name="Tsuji K."/>
            <person name="Ueda S."/>
            <person name="Waki K."/>
            <person name="Yamagata H."/>
            <person name="Yamamoto M."/>
            <person name="Yamamoto S."/>
            <person name="Yamane H."/>
            <person name="Yoshiki S."/>
            <person name="Yoshihara R."/>
            <person name="Yukawa K."/>
            <person name="Zhong H."/>
            <person name="Yano M."/>
            <person name="Yuan Q."/>
            <person name="Ouyang S."/>
            <person name="Liu J."/>
            <person name="Jones K.M."/>
            <person name="Gansberger K."/>
            <person name="Moffat K."/>
            <person name="Hill J."/>
            <person name="Bera J."/>
            <person name="Fadrosh D."/>
            <person name="Jin S."/>
            <person name="Johri S."/>
            <person name="Kim M."/>
            <person name="Overton L."/>
            <person name="Reardon M."/>
            <person name="Tsitrin T."/>
            <person name="Vuong H."/>
            <person name="Weaver B."/>
            <person name="Ciecko A."/>
            <person name="Tallon L."/>
            <person name="Jackson J."/>
            <person name="Pai G."/>
            <person name="Aken S.V."/>
            <person name="Utterback T."/>
            <person name="Reidmuller S."/>
            <person name="Feldblyum T."/>
            <person name="Hsiao J."/>
            <person name="Zismann V."/>
            <person name="Iobst S."/>
            <person name="de Vazeille A.R."/>
            <person name="Buell C.R."/>
            <person name="Ying K."/>
            <person name="Li Y."/>
            <person name="Lu T."/>
            <person name="Huang Y."/>
            <person name="Zhao Q."/>
            <person name="Feng Q."/>
            <person name="Zhang L."/>
            <person name="Zhu J."/>
            <person name="Weng Q."/>
            <person name="Mu J."/>
            <person name="Lu Y."/>
            <person name="Fan D."/>
            <person name="Liu Y."/>
            <person name="Guan J."/>
            <person name="Zhang Y."/>
            <person name="Yu S."/>
            <person name="Liu X."/>
            <person name="Zhang Y."/>
            <person name="Hong G."/>
            <person name="Han B."/>
            <person name="Choisne N."/>
            <person name="Demange N."/>
            <person name="Orjeda G."/>
            <person name="Samain S."/>
            <person name="Cattolico L."/>
            <person name="Pelletier E."/>
            <person name="Couloux A."/>
            <person name="Segurens B."/>
            <person name="Wincker P."/>
            <person name="D'Hont A."/>
            <person name="Scarpelli C."/>
            <person name="Weissenbach J."/>
            <person name="Salanoubat M."/>
            <person name="Quetier F."/>
            <person name="Yu Y."/>
            <person name="Kim H.R."/>
            <person name="Rambo T."/>
            <person name="Currie J."/>
            <person name="Collura K."/>
            <person name="Luo M."/>
            <person name="Yang T."/>
            <person name="Ammiraju J.S.S."/>
            <person name="Engler F."/>
            <person name="Soderlund C."/>
            <person name="Wing R.A."/>
            <person name="Palmer L.E."/>
            <person name="de la Bastide M."/>
            <person name="Spiegel L."/>
            <person name="Nascimento L."/>
            <person name="Zutavern T."/>
            <person name="O'Shaughnessy A."/>
            <person name="Dike S."/>
            <person name="Dedhia N."/>
            <person name="Preston R."/>
            <person name="Balija V."/>
            <person name="McCombie W.R."/>
            <person name="Chow T."/>
            <person name="Chen H."/>
            <person name="Chung M."/>
            <person name="Chen C."/>
            <person name="Shaw J."/>
            <person name="Wu H."/>
            <person name="Hsiao K."/>
            <person name="Chao Y."/>
            <person name="Chu M."/>
            <person name="Cheng C."/>
            <person name="Hour A."/>
            <person name="Lee P."/>
            <person name="Lin S."/>
            <person name="Lin Y."/>
            <person name="Liou J."/>
            <person name="Liu S."/>
            <person name="Hsing Y."/>
            <person name="Raghuvanshi S."/>
            <person name="Mohanty A."/>
            <person name="Bharti A.K."/>
            <person name="Gaur A."/>
            <person name="Gupta V."/>
            <person name="Kumar D."/>
            <person name="Ravi V."/>
            <person name="Vij S."/>
            <person name="Kapur A."/>
            <person name="Khurana P."/>
            <person name="Khurana P."/>
            <person name="Khurana J.P."/>
            <person name="Tyagi A.K."/>
            <person name="Gaikwad K."/>
            <person name="Singh A."/>
            <person name="Dalal V."/>
            <person name="Srivastava S."/>
            <person name="Dixit A."/>
            <person name="Pal A.K."/>
            <person name="Ghazi I.A."/>
            <person name="Yadav M."/>
            <person name="Pandit A."/>
            <person name="Bhargava A."/>
            <person name="Sureshbabu K."/>
            <person name="Batra K."/>
            <person name="Sharma T.R."/>
            <person name="Mohapatra T."/>
            <person name="Singh N.K."/>
            <person name="Messing J."/>
            <person name="Nelson A.B."/>
            <person name="Fuks G."/>
            <person name="Kavchok S."/>
            <person name="Keizer G."/>
            <person name="Linton E."/>
            <person name="Llaca V."/>
            <person name="Song R."/>
            <person name="Tanyolac B."/>
            <person name="Young S."/>
            <person name="Ho-Il K."/>
            <person name="Hahn J.H."/>
            <person name="Sangsakoo G."/>
            <person name="Vanavichit A."/>
            <person name="de Mattos Luiz.A.T."/>
            <person name="Zimmer P.D."/>
            <person name="Malone G."/>
            <person name="Dellagostin O."/>
            <person name="de Oliveira A.C."/>
            <person name="Bevan M."/>
            <person name="Bancroft I."/>
            <person name="Minx P."/>
            <person name="Cordum H."/>
            <person name="Wilson R."/>
            <person name="Cheng Z."/>
            <person name="Jin W."/>
            <person name="Jiang J."/>
            <person name="Leong S.A."/>
            <person name="Iwama H."/>
            <person name="Gojobori T."/>
            <person name="Itoh T."/>
            <person name="Niimura Y."/>
            <person name="Fujii Y."/>
            <person name="Habara T."/>
            <person name="Sakai H."/>
            <person name="Sato Y."/>
            <person name="Wilson G."/>
            <person name="Kumar K."/>
            <person name="McCouch S."/>
            <person name="Juretic N."/>
            <person name="Hoen D."/>
            <person name="Wright S."/>
            <person name="Bruskiewich R."/>
            <person name="Bureau T."/>
            <person name="Miyao A."/>
            <person name="Hirochika H."/>
            <person name="Nishikawa T."/>
            <person name="Kadowaki K."/>
            <person name="Sugiura M."/>
            <person name="Burr B."/>
            <person name="Sasaki T."/>
        </authorList>
    </citation>
    <scope>NUCLEOTIDE SEQUENCE [LARGE SCALE GENOMIC DNA]</scope>
    <source>
        <strain evidence="4">cv. Nipponbare</strain>
    </source>
</reference>
<reference evidence="4" key="2">
    <citation type="journal article" date="2008" name="Nucleic Acids Res.">
        <title>The rice annotation project database (RAP-DB): 2008 update.</title>
        <authorList>
            <consortium name="The rice annotation project (RAP)"/>
        </authorList>
    </citation>
    <scope>GENOME REANNOTATION</scope>
    <source>
        <strain evidence="4">cv. Nipponbare</strain>
    </source>
</reference>
<evidence type="ECO:0000256" key="1">
    <source>
        <dbReference type="SAM" id="MobiDB-lite"/>
    </source>
</evidence>
<feature type="region of interest" description="Disordered" evidence="1">
    <location>
        <begin position="16"/>
        <end position="94"/>
    </location>
</feature>
<accession>C7J1R1</accession>
<feature type="signal peptide" evidence="2">
    <location>
        <begin position="1"/>
        <end position="17"/>
    </location>
</feature>
<keyword evidence="2" id="KW-0732">Signal</keyword>
<dbReference type="Proteomes" id="UP000000763">
    <property type="component" value="Chromosome 4"/>
</dbReference>
<evidence type="ECO:0000256" key="2">
    <source>
        <dbReference type="SAM" id="SignalP"/>
    </source>
</evidence>
<proteinExistence type="predicted"/>